<evidence type="ECO:0000256" key="7">
    <source>
        <dbReference type="ARBA" id="ARBA00022822"/>
    </source>
</evidence>
<dbReference type="STRING" id="1121919.SAMN02745975_02574"/>
<dbReference type="CDD" id="cd00405">
    <property type="entry name" value="PRAI"/>
    <property type="match status" value="1"/>
</dbReference>
<dbReference type="FunFam" id="3.20.20.70:FF:000075">
    <property type="entry name" value="Tryptophan biosynthesis protein TRP1"/>
    <property type="match status" value="1"/>
</dbReference>
<evidence type="ECO:0000256" key="8">
    <source>
        <dbReference type="ARBA" id="ARBA00023141"/>
    </source>
</evidence>
<evidence type="ECO:0000256" key="3">
    <source>
        <dbReference type="ARBA" id="ARBA00007571"/>
    </source>
</evidence>
<keyword evidence="13" id="KW-1185">Reference proteome</keyword>
<gene>
    <name evidence="10" type="primary">trpF</name>
    <name evidence="12" type="ORF">SAMN02745975_02574</name>
</gene>
<dbReference type="InterPro" id="IPR013785">
    <property type="entry name" value="Aldolase_TIM"/>
</dbReference>
<dbReference type="PANTHER" id="PTHR42894:SF1">
    <property type="entry name" value="N-(5'-PHOSPHORIBOSYL)ANTHRANILATE ISOMERASE"/>
    <property type="match status" value="1"/>
</dbReference>
<evidence type="ECO:0000313" key="13">
    <source>
        <dbReference type="Proteomes" id="UP000184536"/>
    </source>
</evidence>
<sequence>MTKIKICGLKRKEDIQYVNQLQPDYVGFVFAKSSRQVDLSWARELIQGLDQHIKKVGIFQDMRKEAVNHIAEGCGLDVLQFHGDEEPEYCKAFQREVWKAFRIKDDESFIQMQQYAVAGYLLDTYTAGQYGGSGKTFPWELAVNIKRTGLLIAAGGLHADNVREAIRILKPDIVDVSSGVEKNGLKNFNKMRSFIEKVRE</sequence>
<dbReference type="Gene3D" id="3.20.20.70">
    <property type="entry name" value="Aldolase class I"/>
    <property type="match status" value="1"/>
</dbReference>
<dbReference type="EMBL" id="FQZV01000034">
    <property type="protein sequence ID" value="SHJ66079.1"/>
    <property type="molecule type" value="Genomic_DNA"/>
</dbReference>
<evidence type="ECO:0000256" key="10">
    <source>
        <dbReference type="HAMAP-Rule" id="MF_00135"/>
    </source>
</evidence>
<dbReference type="Proteomes" id="UP000184536">
    <property type="component" value="Unassembled WGS sequence"/>
</dbReference>
<dbReference type="OrthoDB" id="9786954at2"/>
<dbReference type="InterPro" id="IPR011060">
    <property type="entry name" value="RibuloseP-bd_barrel"/>
</dbReference>
<dbReference type="InterPro" id="IPR044643">
    <property type="entry name" value="TrpF_fam"/>
</dbReference>
<keyword evidence="7 10" id="KW-0822">Tryptophan biosynthesis</keyword>
<keyword evidence="9 10" id="KW-0413">Isomerase</keyword>
<name>A0A1M6L4U4_9FIRM</name>
<evidence type="ECO:0000256" key="5">
    <source>
        <dbReference type="ARBA" id="ARBA00022272"/>
    </source>
</evidence>
<dbReference type="RefSeq" id="WP_110941672.1">
    <property type="nucleotide sequence ID" value="NZ_FQZV01000034.1"/>
</dbReference>
<dbReference type="GO" id="GO:0000162">
    <property type="term" value="P:L-tryptophan biosynthetic process"/>
    <property type="evidence" value="ECO:0007669"/>
    <property type="project" value="UniProtKB-UniRule"/>
</dbReference>
<feature type="domain" description="N-(5'phosphoribosyl) anthranilate isomerase (PRAI)" evidence="11">
    <location>
        <begin position="4"/>
        <end position="196"/>
    </location>
</feature>
<proteinExistence type="inferred from homology"/>
<dbReference type="AlphaFoldDB" id="A0A1M6L4U4"/>
<keyword evidence="6 10" id="KW-0028">Amino-acid biosynthesis</keyword>
<dbReference type="GO" id="GO:0004640">
    <property type="term" value="F:phosphoribosylanthranilate isomerase activity"/>
    <property type="evidence" value="ECO:0007669"/>
    <property type="project" value="UniProtKB-UniRule"/>
</dbReference>
<evidence type="ECO:0000256" key="9">
    <source>
        <dbReference type="ARBA" id="ARBA00023235"/>
    </source>
</evidence>
<dbReference type="Pfam" id="PF00697">
    <property type="entry name" value="PRAI"/>
    <property type="match status" value="1"/>
</dbReference>
<dbReference type="EC" id="5.3.1.24" evidence="4 10"/>
<dbReference type="SUPFAM" id="SSF51366">
    <property type="entry name" value="Ribulose-phoshate binding barrel"/>
    <property type="match status" value="1"/>
</dbReference>
<comment type="pathway">
    <text evidence="2 10">Amino-acid biosynthesis; L-tryptophan biosynthesis; L-tryptophan from chorismate: step 3/5.</text>
</comment>
<protein>
    <recommendedName>
        <fullName evidence="5 10">N-(5'-phosphoribosyl)anthranilate isomerase</fullName>
        <shortName evidence="10">PRAI</shortName>
        <ecNumber evidence="4 10">5.3.1.24</ecNumber>
    </recommendedName>
</protein>
<keyword evidence="8 10" id="KW-0057">Aromatic amino acid biosynthesis</keyword>
<reference evidence="13" key="1">
    <citation type="submission" date="2016-11" db="EMBL/GenBank/DDBJ databases">
        <authorList>
            <person name="Varghese N."/>
            <person name="Submissions S."/>
        </authorList>
    </citation>
    <scope>NUCLEOTIDE SEQUENCE [LARGE SCALE GENOMIC DNA]</scope>
    <source>
        <strain evidence="13">DSM 17957</strain>
    </source>
</reference>
<comment type="similarity">
    <text evidence="3 10">Belongs to the TrpF family.</text>
</comment>
<evidence type="ECO:0000313" key="12">
    <source>
        <dbReference type="EMBL" id="SHJ66079.1"/>
    </source>
</evidence>
<evidence type="ECO:0000256" key="4">
    <source>
        <dbReference type="ARBA" id="ARBA00012572"/>
    </source>
</evidence>
<dbReference type="InterPro" id="IPR001240">
    <property type="entry name" value="PRAI_dom"/>
</dbReference>
<dbReference type="HAMAP" id="MF_00135">
    <property type="entry name" value="PRAI"/>
    <property type="match status" value="1"/>
</dbReference>
<evidence type="ECO:0000256" key="6">
    <source>
        <dbReference type="ARBA" id="ARBA00022605"/>
    </source>
</evidence>
<organism evidence="12 13">
    <name type="scientific">Geosporobacter subterraneus DSM 17957</name>
    <dbReference type="NCBI Taxonomy" id="1121919"/>
    <lineage>
        <taxon>Bacteria</taxon>
        <taxon>Bacillati</taxon>
        <taxon>Bacillota</taxon>
        <taxon>Clostridia</taxon>
        <taxon>Peptostreptococcales</taxon>
        <taxon>Thermotaleaceae</taxon>
        <taxon>Geosporobacter</taxon>
    </lineage>
</organism>
<dbReference type="PANTHER" id="PTHR42894">
    <property type="entry name" value="N-(5'-PHOSPHORIBOSYL)ANTHRANILATE ISOMERASE"/>
    <property type="match status" value="1"/>
</dbReference>
<dbReference type="UniPathway" id="UPA00035">
    <property type="reaction ID" value="UER00042"/>
</dbReference>
<accession>A0A1M6L4U4</accession>
<evidence type="ECO:0000259" key="11">
    <source>
        <dbReference type="Pfam" id="PF00697"/>
    </source>
</evidence>
<evidence type="ECO:0000256" key="2">
    <source>
        <dbReference type="ARBA" id="ARBA00004664"/>
    </source>
</evidence>
<comment type="catalytic activity">
    <reaction evidence="1 10">
        <text>N-(5-phospho-beta-D-ribosyl)anthranilate = 1-(2-carboxyphenylamino)-1-deoxy-D-ribulose 5-phosphate</text>
        <dbReference type="Rhea" id="RHEA:21540"/>
        <dbReference type="ChEBI" id="CHEBI:18277"/>
        <dbReference type="ChEBI" id="CHEBI:58613"/>
        <dbReference type="EC" id="5.3.1.24"/>
    </reaction>
</comment>
<evidence type="ECO:0000256" key="1">
    <source>
        <dbReference type="ARBA" id="ARBA00001164"/>
    </source>
</evidence>